<evidence type="ECO:0000313" key="2">
    <source>
        <dbReference type="Proteomes" id="UP000003179"/>
    </source>
</evidence>
<gene>
    <name evidence="1" type="ORF">HMPREF9607_02754</name>
</gene>
<accession>A0ABN0C1P8</accession>
<organism evidence="1 2">
    <name type="scientific">Cutibacterium modestum HL044PA1</name>
    <dbReference type="NCBI Taxonomy" id="765109"/>
    <lineage>
        <taxon>Bacteria</taxon>
        <taxon>Bacillati</taxon>
        <taxon>Actinomycetota</taxon>
        <taxon>Actinomycetes</taxon>
        <taxon>Propionibacteriales</taxon>
        <taxon>Propionibacteriaceae</taxon>
        <taxon>Cutibacterium</taxon>
        <taxon>Cutibacterium modestum</taxon>
    </lineage>
</organism>
<name>A0ABN0C1P8_9ACTN</name>
<proteinExistence type="predicted"/>
<keyword evidence="2" id="KW-1185">Reference proteome</keyword>
<dbReference type="Proteomes" id="UP000003179">
    <property type="component" value="Unassembled WGS sequence"/>
</dbReference>
<sequence>MTRVPDRSTDESPEQQRTTLSIGIDVVLKASSSQVEHFDAVIPSCHD</sequence>
<protein>
    <submittedName>
        <fullName evidence="1">Uncharacterized protein</fullName>
    </submittedName>
</protein>
<comment type="caution">
    <text evidence="1">The sequence shown here is derived from an EMBL/GenBank/DDBJ whole genome shotgun (WGS) entry which is preliminary data.</text>
</comment>
<dbReference type="EMBL" id="ADZU01000043">
    <property type="protein sequence ID" value="EFS91078.1"/>
    <property type="molecule type" value="Genomic_DNA"/>
</dbReference>
<reference evidence="1" key="1">
    <citation type="submission" date="2010-08" db="EMBL/GenBank/DDBJ databases">
        <authorList>
            <person name="Weinstock G."/>
            <person name="Sodergren E."/>
            <person name="Clifton S."/>
            <person name="Fulton L."/>
            <person name="Fulton B."/>
            <person name="Courtney L."/>
            <person name="Fronick C."/>
            <person name="Harrison M."/>
            <person name="Strong C."/>
            <person name="Farmer C."/>
            <person name="Delahaunty K."/>
            <person name="Markovic C."/>
            <person name="Hall O."/>
            <person name="Minx P."/>
            <person name="Tomlinson C."/>
            <person name="Mitreva M."/>
            <person name="Hou S."/>
            <person name="Chen J."/>
            <person name="Wollam A."/>
            <person name="Pepin K.H."/>
            <person name="Johnson M."/>
            <person name="Bhonagiri V."/>
            <person name="Zhang X."/>
            <person name="Suruliraj S."/>
            <person name="Warren W."/>
            <person name="Chinwalla A."/>
            <person name="Mardis E.R."/>
            <person name="Wilson R.K."/>
        </authorList>
    </citation>
    <scope>NUCLEOTIDE SEQUENCE [LARGE SCALE GENOMIC DNA]</scope>
    <source>
        <strain evidence="1">HL044PA1</strain>
    </source>
</reference>
<evidence type="ECO:0000313" key="1">
    <source>
        <dbReference type="EMBL" id="EFS91078.1"/>
    </source>
</evidence>